<dbReference type="EMBL" id="CM039427">
    <property type="protein sequence ID" value="KAI4353457.1"/>
    <property type="molecule type" value="Genomic_DNA"/>
</dbReference>
<reference evidence="1 2" key="1">
    <citation type="journal article" date="2022" name="DNA Res.">
        <title>Chromosomal-level genome assembly of the orchid tree Bauhinia variegata (Leguminosae; Cercidoideae) supports the allotetraploid origin hypothesis of Bauhinia.</title>
        <authorList>
            <person name="Zhong Y."/>
            <person name="Chen Y."/>
            <person name="Zheng D."/>
            <person name="Pang J."/>
            <person name="Liu Y."/>
            <person name="Luo S."/>
            <person name="Meng S."/>
            <person name="Qian L."/>
            <person name="Wei D."/>
            <person name="Dai S."/>
            <person name="Zhou R."/>
        </authorList>
    </citation>
    <scope>NUCLEOTIDE SEQUENCE [LARGE SCALE GENOMIC DNA]</scope>
    <source>
        <strain evidence="1">BV-YZ2020</strain>
    </source>
</reference>
<keyword evidence="2" id="KW-1185">Reference proteome</keyword>
<accession>A0ACB9PXK0</accession>
<sequence>MILNLEMEGNVTLHQHLSPPIGQIVAVLQSSARLIDQIALAEGSFIGHKHQEVLDLSGFTYCLLSSCPSFLNHFYKFSSEDLSF</sequence>
<name>A0ACB9PXK0_BAUVA</name>
<dbReference type="Proteomes" id="UP000828941">
    <property type="component" value="Chromosome 2"/>
</dbReference>
<proteinExistence type="predicted"/>
<gene>
    <name evidence="1" type="ORF">L6164_002406</name>
</gene>
<comment type="caution">
    <text evidence="1">The sequence shown here is derived from an EMBL/GenBank/DDBJ whole genome shotgun (WGS) entry which is preliminary data.</text>
</comment>
<protein>
    <submittedName>
        <fullName evidence="1">Uncharacterized protein</fullName>
    </submittedName>
</protein>
<evidence type="ECO:0000313" key="1">
    <source>
        <dbReference type="EMBL" id="KAI4353457.1"/>
    </source>
</evidence>
<evidence type="ECO:0000313" key="2">
    <source>
        <dbReference type="Proteomes" id="UP000828941"/>
    </source>
</evidence>
<organism evidence="1 2">
    <name type="scientific">Bauhinia variegata</name>
    <name type="common">Purple orchid tree</name>
    <name type="synonym">Phanera variegata</name>
    <dbReference type="NCBI Taxonomy" id="167791"/>
    <lineage>
        <taxon>Eukaryota</taxon>
        <taxon>Viridiplantae</taxon>
        <taxon>Streptophyta</taxon>
        <taxon>Embryophyta</taxon>
        <taxon>Tracheophyta</taxon>
        <taxon>Spermatophyta</taxon>
        <taxon>Magnoliopsida</taxon>
        <taxon>eudicotyledons</taxon>
        <taxon>Gunneridae</taxon>
        <taxon>Pentapetalae</taxon>
        <taxon>rosids</taxon>
        <taxon>fabids</taxon>
        <taxon>Fabales</taxon>
        <taxon>Fabaceae</taxon>
        <taxon>Cercidoideae</taxon>
        <taxon>Cercideae</taxon>
        <taxon>Bauhiniinae</taxon>
        <taxon>Bauhinia</taxon>
    </lineage>
</organism>